<proteinExistence type="predicted"/>
<dbReference type="RefSeq" id="WP_342825107.1">
    <property type="nucleotide sequence ID" value="NZ_CP046146.1"/>
</dbReference>
<name>A0AAJ6CRK7_9CHLR</name>
<evidence type="ECO:0000313" key="1">
    <source>
        <dbReference type="EMBL" id="MDG0867101.1"/>
    </source>
</evidence>
<dbReference type="Proteomes" id="UP001219901">
    <property type="component" value="Chromosome"/>
</dbReference>
<keyword evidence="3" id="KW-1185">Reference proteome</keyword>
<evidence type="ECO:0000313" key="3">
    <source>
        <dbReference type="Proteomes" id="UP001219901"/>
    </source>
</evidence>
<protein>
    <submittedName>
        <fullName evidence="2">Uncharacterized protein</fullName>
    </submittedName>
</protein>
<reference evidence="2" key="2">
    <citation type="journal article" date="2023" name="Nat. Commun.">
        <title>Cultivation of marine bacteria of the SAR202 clade.</title>
        <authorList>
            <person name="Lim Y."/>
            <person name="Seo J.H."/>
            <person name="Giovannoni S.J."/>
            <person name="Kang I."/>
            <person name="Cho J.C."/>
        </authorList>
    </citation>
    <scope>NUCLEOTIDE SEQUENCE</scope>
    <source>
        <strain evidence="2">JH1073</strain>
    </source>
</reference>
<reference evidence="3 4" key="1">
    <citation type="submission" date="2019-11" db="EMBL/GenBank/DDBJ databases">
        <authorList>
            <person name="Cho J.-C."/>
        </authorList>
    </citation>
    <scope>NUCLEOTIDE SEQUENCE [LARGE SCALE GENOMIC DNA]</scope>
    <source>
        <strain evidence="2 3">JH1073</strain>
        <strain evidence="1 4">JH702</strain>
    </source>
</reference>
<organism evidence="2 3">
    <name type="scientific">Candidatus Lucifugimonas marina</name>
    <dbReference type="NCBI Taxonomy" id="3038979"/>
    <lineage>
        <taxon>Bacteria</taxon>
        <taxon>Bacillati</taxon>
        <taxon>Chloroflexota</taxon>
        <taxon>Dehalococcoidia</taxon>
        <taxon>SAR202 cluster</taxon>
        <taxon>Candidatus Lucifugimonadales</taxon>
        <taxon>Candidatus Lucifugimonadaceae</taxon>
        <taxon>Candidatus Lucifugimonas</taxon>
    </lineage>
</organism>
<dbReference type="EMBL" id="CP046147">
    <property type="protein sequence ID" value="WFG38513.1"/>
    <property type="molecule type" value="Genomic_DNA"/>
</dbReference>
<gene>
    <name evidence="1" type="ORF">GKO46_08440</name>
    <name evidence="2" type="ORF">GKO48_02445</name>
</gene>
<accession>A0AAJ6CRK7</accession>
<evidence type="ECO:0000313" key="2">
    <source>
        <dbReference type="EMBL" id="WFG38513.1"/>
    </source>
</evidence>
<reference evidence="3" key="3">
    <citation type="submission" date="2023-06" db="EMBL/GenBank/DDBJ databases">
        <title>Pangenomics reveal diversification of enzyme families and niche specialization in globally abundant SAR202 bacteria.</title>
        <authorList>
            <person name="Saw J.H.W."/>
        </authorList>
    </citation>
    <scope>NUCLEOTIDE SEQUENCE [LARGE SCALE GENOMIC DNA]</scope>
    <source>
        <strain evidence="3">JH1073</strain>
    </source>
</reference>
<evidence type="ECO:0000313" key="4">
    <source>
        <dbReference type="Proteomes" id="UP001321249"/>
    </source>
</evidence>
<sequence length="64" mass="6686">MSSTDNIHVAKIQAAEAITTAMVSKWKLDAALADGEGETKPEKLGNAAGQVYKAIAKAIDEAEL</sequence>
<dbReference type="AlphaFoldDB" id="A0AAJ6CRK7"/>
<dbReference type="Proteomes" id="UP001321249">
    <property type="component" value="Unassembled WGS sequence"/>
</dbReference>
<dbReference type="EMBL" id="WMBE01000002">
    <property type="protein sequence ID" value="MDG0867101.1"/>
    <property type="molecule type" value="Genomic_DNA"/>
</dbReference>